<proteinExistence type="predicted"/>
<reference evidence="2" key="1">
    <citation type="submission" date="2021-01" db="EMBL/GenBank/DDBJ databases">
        <title>Whole genome shotgun sequence of Actinoplanes capillaceus NBRC 16408.</title>
        <authorList>
            <person name="Komaki H."/>
            <person name="Tamura T."/>
        </authorList>
    </citation>
    <scope>NUCLEOTIDE SEQUENCE [LARGE SCALE GENOMIC DNA]</scope>
    <source>
        <strain evidence="2">NBRC 16408</strain>
    </source>
</reference>
<gene>
    <name evidence="2" type="ORF">Aca07nite_87660</name>
</gene>
<evidence type="ECO:0008006" key="3">
    <source>
        <dbReference type="Google" id="ProtNLM"/>
    </source>
</evidence>
<keyword evidence="1" id="KW-1133">Transmembrane helix</keyword>
<accession>A0ABQ3WZ94</accession>
<feature type="transmembrane region" description="Helical" evidence="1">
    <location>
        <begin position="21"/>
        <end position="46"/>
    </location>
</feature>
<dbReference type="EMBL" id="BOMF01000186">
    <property type="protein sequence ID" value="GID51491.1"/>
    <property type="molecule type" value="Genomic_DNA"/>
</dbReference>
<evidence type="ECO:0000313" key="2">
    <source>
        <dbReference type="EMBL" id="GID51491.1"/>
    </source>
</evidence>
<protein>
    <recommendedName>
        <fullName evidence="3">TadE-like protein</fullName>
    </recommendedName>
</protein>
<name>A0ABQ3WZ94_9ACTN</name>
<organism evidence="2">
    <name type="scientific">Actinoplanes campanulatus</name>
    <dbReference type="NCBI Taxonomy" id="113559"/>
    <lineage>
        <taxon>Bacteria</taxon>
        <taxon>Bacillati</taxon>
        <taxon>Actinomycetota</taxon>
        <taxon>Actinomycetes</taxon>
        <taxon>Micromonosporales</taxon>
        <taxon>Micromonosporaceae</taxon>
        <taxon>Actinoplanes</taxon>
    </lineage>
</organism>
<comment type="caution">
    <text evidence="2">The sequence shown here is derived from an EMBL/GenBank/DDBJ whole genome shotgun (WGS) entry which is preliminary data.</text>
</comment>
<keyword evidence="1" id="KW-0472">Membrane</keyword>
<keyword evidence="1" id="KW-0812">Transmembrane</keyword>
<evidence type="ECO:0000256" key="1">
    <source>
        <dbReference type="SAM" id="Phobius"/>
    </source>
</evidence>
<dbReference type="RefSeq" id="WP_204301553.1">
    <property type="nucleotide sequence ID" value="NZ_BAAAGQ010000074.1"/>
</dbReference>
<sequence length="133" mass="14085">MTPPGRRRWARRRPDRGSTTVEHALWVGAWMTCLVLGAQVVVWALAQLACQYAANHGLQVARVQGGTPAAGKADAAQIVQMLGTNLVDGLQVSAQRTEDSVTITVSGTAAHIFSFLIIPVDASATGPVEELQP</sequence>